<gene>
    <name evidence="1" type="ORF">ASPFODRAFT_35265</name>
</gene>
<accession>A0A1M3TAT9</accession>
<name>A0A1M3TAT9_ASPLC</name>
<reference evidence="2" key="1">
    <citation type="journal article" date="2017" name="Genome Biol.">
        <title>Comparative genomics reveals high biological diversity and specific adaptations in the industrially and medically important fungal genus Aspergillus.</title>
        <authorList>
            <person name="de Vries R.P."/>
            <person name="Riley R."/>
            <person name="Wiebenga A."/>
            <person name="Aguilar-Osorio G."/>
            <person name="Amillis S."/>
            <person name="Uchima C.A."/>
            <person name="Anderluh G."/>
            <person name="Asadollahi M."/>
            <person name="Askin M."/>
            <person name="Barry K."/>
            <person name="Battaglia E."/>
            <person name="Bayram O."/>
            <person name="Benocci T."/>
            <person name="Braus-Stromeyer S.A."/>
            <person name="Caldana C."/>
            <person name="Canovas D."/>
            <person name="Cerqueira G.C."/>
            <person name="Chen F."/>
            <person name="Chen W."/>
            <person name="Choi C."/>
            <person name="Clum A."/>
            <person name="Dos Santos R.A."/>
            <person name="Damasio A.R."/>
            <person name="Diallinas G."/>
            <person name="Emri T."/>
            <person name="Fekete E."/>
            <person name="Flipphi M."/>
            <person name="Freyberg S."/>
            <person name="Gallo A."/>
            <person name="Gournas C."/>
            <person name="Habgood R."/>
            <person name="Hainaut M."/>
            <person name="Harispe M.L."/>
            <person name="Henrissat B."/>
            <person name="Hilden K.S."/>
            <person name="Hope R."/>
            <person name="Hossain A."/>
            <person name="Karabika E."/>
            <person name="Karaffa L."/>
            <person name="Karanyi Z."/>
            <person name="Krasevec N."/>
            <person name="Kuo A."/>
            <person name="Kusch H."/>
            <person name="LaButti K."/>
            <person name="Lagendijk E.L."/>
            <person name="Lapidus A."/>
            <person name="Levasseur A."/>
            <person name="Lindquist E."/>
            <person name="Lipzen A."/>
            <person name="Logrieco A.F."/>
            <person name="MacCabe A."/>
            <person name="Maekelae M.R."/>
            <person name="Malavazi I."/>
            <person name="Melin P."/>
            <person name="Meyer V."/>
            <person name="Mielnichuk N."/>
            <person name="Miskei M."/>
            <person name="Molnar A.P."/>
            <person name="Mule G."/>
            <person name="Ngan C.Y."/>
            <person name="Orejas M."/>
            <person name="Orosz E."/>
            <person name="Ouedraogo J.P."/>
            <person name="Overkamp K.M."/>
            <person name="Park H.-S."/>
            <person name="Perrone G."/>
            <person name="Piumi F."/>
            <person name="Punt P.J."/>
            <person name="Ram A.F."/>
            <person name="Ramon A."/>
            <person name="Rauscher S."/>
            <person name="Record E."/>
            <person name="Riano-Pachon D.M."/>
            <person name="Robert V."/>
            <person name="Roehrig J."/>
            <person name="Ruller R."/>
            <person name="Salamov A."/>
            <person name="Salih N.S."/>
            <person name="Samson R.A."/>
            <person name="Sandor E."/>
            <person name="Sanguinetti M."/>
            <person name="Schuetze T."/>
            <person name="Sepcic K."/>
            <person name="Shelest E."/>
            <person name="Sherlock G."/>
            <person name="Sophianopoulou V."/>
            <person name="Squina F.M."/>
            <person name="Sun H."/>
            <person name="Susca A."/>
            <person name="Todd R.B."/>
            <person name="Tsang A."/>
            <person name="Unkles S.E."/>
            <person name="van de Wiele N."/>
            <person name="van Rossen-Uffink D."/>
            <person name="Oliveira J.V."/>
            <person name="Vesth T.C."/>
            <person name="Visser J."/>
            <person name="Yu J.-H."/>
            <person name="Zhou M."/>
            <person name="Andersen M.R."/>
            <person name="Archer D.B."/>
            <person name="Baker S.E."/>
            <person name="Benoit I."/>
            <person name="Brakhage A.A."/>
            <person name="Braus G.H."/>
            <person name="Fischer R."/>
            <person name="Frisvad J.C."/>
            <person name="Goldman G.H."/>
            <person name="Houbraken J."/>
            <person name="Oakley B."/>
            <person name="Pocsi I."/>
            <person name="Scazzocchio C."/>
            <person name="Seiboth B."/>
            <person name="vanKuyk P.A."/>
            <person name="Wortman J."/>
            <person name="Dyer P.S."/>
            <person name="Grigoriev I.V."/>
        </authorList>
    </citation>
    <scope>NUCLEOTIDE SEQUENCE [LARGE SCALE GENOMIC DNA]</scope>
    <source>
        <strain evidence="2">CBS 106.47</strain>
    </source>
</reference>
<dbReference type="Proteomes" id="UP000184063">
    <property type="component" value="Unassembled WGS sequence"/>
</dbReference>
<proteinExistence type="predicted"/>
<sequence>MSIPSDLPPTALPVSPTAFYAAEYIYIPCLQVGFSEGLVGKNYIYQKICSFAETTCGVAVEQHTRKQAPVPRQTSQSETTRSSKIYLVLGEFFMIPASSEDPCTVHEVHRASSPELNHRWINIALSSLSQDSVGVPVFSESGVDDEDGVILQHSARLTEMWTYIKQFQALSLYRQTLRARAPVTATTTIAAIYTVSTTASITIEENTTKKTNGKLPSIRSWCLSCTVTISSHSYIYLLEHHVGVHSSAVHIKTETISDLAEPSAMPLSYIGC</sequence>
<evidence type="ECO:0000313" key="2">
    <source>
        <dbReference type="Proteomes" id="UP000184063"/>
    </source>
</evidence>
<protein>
    <submittedName>
        <fullName evidence="1">Uncharacterized protein</fullName>
    </submittedName>
</protein>
<dbReference type="EMBL" id="KV878245">
    <property type="protein sequence ID" value="OJZ83803.1"/>
    <property type="molecule type" value="Genomic_DNA"/>
</dbReference>
<organism evidence="1 2">
    <name type="scientific">Aspergillus luchuensis (strain CBS 106.47)</name>
    <dbReference type="NCBI Taxonomy" id="1137211"/>
    <lineage>
        <taxon>Eukaryota</taxon>
        <taxon>Fungi</taxon>
        <taxon>Dikarya</taxon>
        <taxon>Ascomycota</taxon>
        <taxon>Pezizomycotina</taxon>
        <taxon>Eurotiomycetes</taxon>
        <taxon>Eurotiomycetidae</taxon>
        <taxon>Eurotiales</taxon>
        <taxon>Aspergillaceae</taxon>
        <taxon>Aspergillus</taxon>
        <taxon>Aspergillus subgen. Circumdati</taxon>
    </lineage>
</organism>
<dbReference type="AlphaFoldDB" id="A0A1M3TAT9"/>
<evidence type="ECO:0000313" key="1">
    <source>
        <dbReference type="EMBL" id="OJZ83803.1"/>
    </source>
</evidence>
<dbReference type="VEuPathDB" id="FungiDB:ASPFODRAFT_35265"/>